<evidence type="ECO:0000313" key="3">
    <source>
        <dbReference type="Proteomes" id="UP001553715"/>
    </source>
</evidence>
<sequence length="285" mass="29886">MPTFDDPLTDAIEASAALRGLAHATRTFATPADTYPVLGDVLAGVRSLRQVVDQIAREHLIHRARAHDDDGNQTTGASEALAAADDLLSAANTLDGVEQRLDAALGHSGRIAWHPGHPGGDRAMNPPTAGPLARWISVVFLQGDEADVVLDRIDRDGPDAAIEHLTQWDFGEETTTAALENGYVYDEPPAGPADKVATVGDYTLTYNALLGHVSLLRAHRAAPDPTLDATSATLGGRAGARVPEGAAAAPAARAALRQRTPGGRKQDWFAPRPVSSTPAAMGRSL</sequence>
<proteinExistence type="predicted"/>
<dbReference type="Proteomes" id="UP001553715">
    <property type="component" value="Unassembled WGS sequence"/>
</dbReference>
<organism evidence="2 3">
    <name type="scientific">Microbacterium profundi</name>
    <dbReference type="NCBI Taxonomy" id="450380"/>
    <lineage>
        <taxon>Bacteria</taxon>
        <taxon>Bacillati</taxon>
        <taxon>Actinomycetota</taxon>
        <taxon>Actinomycetes</taxon>
        <taxon>Micrococcales</taxon>
        <taxon>Microbacteriaceae</taxon>
        <taxon>Microbacterium</taxon>
    </lineage>
</organism>
<reference evidence="2 3" key="1">
    <citation type="submission" date="2024-06" db="EMBL/GenBank/DDBJ databases">
        <title>The Natural Products Discovery Center: Release of the First 8490 Sequenced Strains for Exploring Actinobacteria Biosynthetic Diversity.</title>
        <authorList>
            <person name="Kalkreuter E."/>
            <person name="Kautsar S.A."/>
            <person name="Yang D."/>
            <person name="Bader C.D."/>
            <person name="Teijaro C.N."/>
            <person name="Fluegel L."/>
            <person name="Davis C.M."/>
            <person name="Simpson J.R."/>
            <person name="Lauterbach L."/>
            <person name="Steele A.D."/>
            <person name="Gui C."/>
            <person name="Meng S."/>
            <person name="Li G."/>
            <person name="Viehrig K."/>
            <person name="Ye F."/>
            <person name="Su P."/>
            <person name="Kiefer A.F."/>
            <person name="Nichols A."/>
            <person name="Cepeda A.J."/>
            <person name="Yan W."/>
            <person name="Fan B."/>
            <person name="Jiang Y."/>
            <person name="Adhikari A."/>
            <person name="Zheng C.-J."/>
            <person name="Schuster L."/>
            <person name="Cowan T.M."/>
            <person name="Smanski M.J."/>
            <person name="Chevrette M.G."/>
            <person name="De Carvalho L.P.S."/>
            <person name="Shen B."/>
        </authorList>
    </citation>
    <scope>NUCLEOTIDE SEQUENCE [LARGE SCALE GENOMIC DNA]</scope>
    <source>
        <strain evidence="2 3">NPDC077434</strain>
    </source>
</reference>
<evidence type="ECO:0000256" key="1">
    <source>
        <dbReference type="SAM" id="MobiDB-lite"/>
    </source>
</evidence>
<dbReference type="RefSeq" id="WP_366233308.1">
    <property type="nucleotide sequence ID" value="NZ_JBFBMH010000027.1"/>
</dbReference>
<gene>
    <name evidence="2" type="ORF">AB0301_14750</name>
</gene>
<comment type="caution">
    <text evidence="2">The sequence shown here is derived from an EMBL/GenBank/DDBJ whole genome shotgun (WGS) entry which is preliminary data.</text>
</comment>
<protein>
    <submittedName>
        <fullName evidence="2">Uncharacterized protein</fullName>
    </submittedName>
</protein>
<name>A0ABV3LKK4_9MICO</name>
<accession>A0ABV3LKK4</accession>
<evidence type="ECO:0000313" key="2">
    <source>
        <dbReference type="EMBL" id="MEW1976316.1"/>
    </source>
</evidence>
<dbReference type="EMBL" id="JBFBMH010000027">
    <property type="protein sequence ID" value="MEW1976316.1"/>
    <property type="molecule type" value="Genomic_DNA"/>
</dbReference>
<feature type="region of interest" description="Disordered" evidence="1">
    <location>
        <begin position="257"/>
        <end position="285"/>
    </location>
</feature>
<keyword evidence="3" id="KW-1185">Reference proteome</keyword>